<protein>
    <submittedName>
        <fullName evidence="3">Uncharacterized protein</fullName>
    </submittedName>
</protein>
<dbReference type="AlphaFoldDB" id="A0AAU9VAE5"/>
<reference evidence="3" key="1">
    <citation type="submission" date="2022-03" db="EMBL/GenBank/DDBJ databases">
        <authorList>
            <person name="Tunstrom K."/>
        </authorList>
    </citation>
    <scope>NUCLEOTIDE SEQUENCE</scope>
</reference>
<evidence type="ECO:0000256" key="2">
    <source>
        <dbReference type="SAM" id="SignalP"/>
    </source>
</evidence>
<accession>A0AAU9VAE5</accession>
<feature type="signal peptide" evidence="2">
    <location>
        <begin position="1"/>
        <end position="24"/>
    </location>
</feature>
<feature type="compositionally biased region" description="Low complexity" evidence="1">
    <location>
        <begin position="113"/>
        <end position="124"/>
    </location>
</feature>
<name>A0AAU9VAE5_EUPED</name>
<keyword evidence="4" id="KW-1185">Reference proteome</keyword>
<gene>
    <name evidence="3" type="ORF">EEDITHA_LOCUS21153</name>
</gene>
<dbReference type="Proteomes" id="UP001153954">
    <property type="component" value="Unassembled WGS sequence"/>
</dbReference>
<evidence type="ECO:0000313" key="4">
    <source>
        <dbReference type="Proteomes" id="UP001153954"/>
    </source>
</evidence>
<proteinExistence type="predicted"/>
<sequence length="133" mass="15084">MLHTLARKMDNMFSISLIAMVVFCLQVKDQTLDGLQSAYAVIPIEIDHGRLVTHRCLEEIESLGHKMCLVRFTELKSSKDISREHVNEMVEHFEVRKAEQAPAATHIARRPPRAGGRTTTTPPRRGLRNIGVR</sequence>
<comment type="caution">
    <text evidence="3">The sequence shown here is derived from an EMBL/GenBank/DDBJ whole genome shotgun (WGS) entry which is preliminary data.</text>
</comment>
<organism evidence="3 4">
    <name type="scientific">Euphydryas editha</name>
    <name type="common">Edith's checkerspot</name>
    <dbReference type="NCBI Taxonomy" id="104508"/>
    <lineage>
        <taxon>Eukaryota</taxon>
        <taxon>Metazoa</taxon>
        <taxon>Ecdysozoa</taxon>
        <taxon>Arthropoda</taxon>
        <taxon>Hexapoda</taxon>
        <taxon>Insecta</taxon>
        <taxon>Pterygota</taxon>
        <taxon>Neoptera</taxon>
        <taxon>Endopterygota</taxon>
        <taxon>Lepidoptera</taxon>
        <taxon>Glossata</taxon>
        <taxon>Ditrysia</taxon>
        <taxon>Papilionoidea</taxon>
        <taxon>Nymphalidae</taxon>
        <taxon>Nymphalinae</taxon>
        <taxon>Euphydryas</taxon>
    </lineage>
</organism>
<feature type="chain" id="PRO_5043505077" evidence="2">
    <location>
        <begin position="25"/>
        <end position="133"/>
    </location>
</feature>
<keyword evidence="2" id="KW-0732">Signal</keyword>
<evidence type="ECO:0000256" key="1">
    <source>
        <dbReference type="SAM" id="MobiDB-lite"/>
    </source>
</evidence>
<feature type="region of interest" description="Disordered" evidence="1">
    <location>
        <begin position="99"/>
        <end position="133"/>
    </location>
</feature>
<dbReference type="EMBL" id="CAKOGL010000030">
    <property type="protein sequence ID" value="CAH2107093.1"/>
    <property type="molecule type" value="Genomic_DNA"/>
</dbReference>
<evidence type="ECO:0000313" key="3">
    <source>
        <dbReference type="EMBL" id="CAH2107093.1"/>
    </source>
</evidence>